<protein>
    <recommendedName>
        <fullName evidence="4">DUF1097 domain-containing protein</fullName>
    </recommendedName>
</protein>
<keyword evidence="1" id="KW-0472">Membrane</keyword>
<dbReference type="InterPro" id="IPR009476">
    <property type="entry name" value="DUF1097"/>
</dbReference>
<evidence type="ECO:0000313" key="3">
    <source>
        <dbReference type="Proteomes" id="UP000184604"/>
    </source>
</evidence>
<dbReference type="OrthoDB" id="8266131at2"/>
<feature type="transmembrane region" description="Helical" evidence="1">
    <location>
        <begin position="83"/>
        <end position="103"/>
    </location>
</feature>
<organism evidence="2 3">
    <name type="scientific">Clostridium kluyveri</name>
    <dbReference type="NCBI Taxonomy" id="1534"/>
    <lineage>
        <taxon>Bacteria</taxon>
        <taxon>Bacillati</taxon>
        <taxon>Bacillota</taxon>
        <taxon>Clostridia</taxon>
        <taxon>Eubacteriales</taxon>
        <taxon>Clostridiaceae</taxon>
        <taxon>Clostridium</taxon>
    </lineage>
</organism>
<sequence>MKPKIPIEIVVAVLAALSCLVSLPGLGFPVWALFIGWAWYFALGATPSTMKSIYPSMLPGALLAVLCIFLINGFGKIMPSMPAMMIAVLITVFLLMVCLKIPYTNCSLSAFNAYSTTFAVFYGGFFPKTGVQSYDILMALVWALIGNALGPVFGYLSIVLTIPVKDKQ</sequence>
<dbReference type="RefSeq" id="WP_073537562.1">
    <property type="nucleotide sequence ID" value="NZ_CP018335.1"/>
</dbReference>
<feature type="transmembrane region" description="Helical" evidence="1">
    <location>
        <begin position="139"/>
        <end position="162"/>
    </location>
</feature>
<dbReference type="Pfam" id="PF06496">
    <property type="entry name" value="DUF1097"/>
    <property type="match status" value="1"/>
</dbReference>
<feature type="transmembrane region" description="Helical" evidence="1">
    <location>
        <begin position="109"/>
        <end position="127"/>
    </location>
</feature>
<dbReference type="Proteomes" id="UP000184604">
    <property type="component" value="Chromosome"/>
</dbReference>
<name>A0A1L5F4V4_CLOKL</name>
<gene>
    <name evidence="2" type="ORF">BS101_03510</name>
</gene>
<evidence type="ECO:0000256" key="1">
    <source>
        <dbReference type="SAM" id="Phobius"/>
    </source>
</evidence>
<dbReference type="PROSITE" id="PS51257">
    <property type="entry name" value="PROKAR_LIPOPROTEIN"/>
    <property type="match status" value="1"/>
</dbReference>
<feature type="transmembrane region" description="Helical" evidence="1">
    <location>
        <begin position="52"/>
        <end position="71"/>
    </location>
</feature>
<evidence type="ECO:0000313" key="2">
    <source>
        <dbReference type="EMBL" id="APM37870.1"/>
    </source>
</evidence>
<keyword evidence="1" id="KW-1133">Transmembrane helix</keyword>
<evidence type="ECO:0008006" key="4">
    <source>
        <dbReference type="Google" id="ProtNLM"/>
    </source>
</evidence>
<reference evidence="2 3" key="1">
    <citation type="submission" date="2016-12" db="EMBL/GenBank/DDBJ databases">
        <title>Complete genome sequence of Clostridium kluyveri JZZ isolated from the pit mud of a Chinese flavor liquor-making factory.</title>
        <authorList>
            <person name="Wang Y."/>
        </authorList>
    </citation>
    <scope>NUCLEOTIDE SEQUENCE [LARGE SCALE GENOMIC DNA]</scope>
    <source>
        <strain evidence="2 3">JZZ</strain>
    </source>
</reference>
<feature type="transmembrane region" description="Helical" evidence="1">
    <location>
        <begin position="7"/>
        <end position="40"/>
    </location>
</feature>
<accession>A0A1L5F4V4</accession>
<proteinExistence type="predicted"/>
<keyword evidence="1" id="KW-0812">Transmembrane</keyword>
<dbReference type="EMBL" id="CP018335">
    <property type="protein sequence ID" value="APM37870.1"/>
    <property type="molecule type" value="Genomic_DNA"/>
</dbReference>
<dbReference type="AlphaFoldDB" id="A0A1L5F4V4"/>